<sequence>MWAGGGVNVSLVGRAEPLDAVAGLLGGGESVLVRGARGTGRSAVLAEAVRRHAAGGVRVLATRALAGDEALPGAGLQRLLTPVEGEVRALPAAESAAFARLFGVDGPDAAPAPLHAAVCSLARRLLDSSRYLFCVDDLDRLDELSRAALTGQDRIAVLASSVTAPACPPMRTVGVDRLGHGESERLLAGLPGVRGHAGARLVLAQAAGNPLALTELARALPPESELDATSTELPVPLRLRRALAPMVEGLDPVRLRAALLAAFATETPGPQVTTALNVLVLPDVWSWLVADGVLRPGSRHLFIHPVIRAAVIERAGLAQSRDARHQLAALLPHPAPTKPAAAKPAAAKPAAAKPAAAKPAAAKPAAAKPAPTGPAPTEPAPGSVIASGSVIADGTAAWAWHTARADPSADDRSAAILENAGNELSRAGRLRAATYALSMAAARSADPDAAQQRHDRAARHAYLAGDAAWGRRMPADNRSDLPMRLRAVWLRGDEQSRQAVRDELPAASEFMKVWGRAIVEDEDRGGVAQRTLHEPERPGRGDRTGPYPRAVALGTMAQARHETALALVQLRRAYELAPVTGVHHPVALGGLAWAHFDAGDLDEARRCAAKVLDVTAGREHGGEVFGDVRAGALATLASVAVLRGEAGHDELFRQAREALVPSRHALYELRLDRAQGLVAGIGGQYGLAFHRLRRSFDAYGQPLHFRVSDLALADLAQVAVVLGREAEVAPIVEAAGSRVRALRSVRTTAIWNRARALLAGPGADAETFFRLSLADPGSDQWGFERALARMDYAQWLRRRHRPAESRPLLSAARDVFDAAGVAAWRDRAEAELAAASPPPRGTTPADHLTPQQRQVAQLAAQGLTNPQIAARLGLSARTVGTHLSRAYPILGISRRAQLPAVLDPAVVRRTTGR</sequence>
<keyword evidence="5" id="KW-1185">Reference proteome</keyword>
<dbReference type="Gene3D" id="1.10.10.10">
    <property type="entry name" value="Winged helix-like DNA-binding domain superfamily/Winged helix DNA-binding domain"/>
    <property type="match status" value="1"/>
</dbReference>
<gene>
    <name evidence="4" type="ORF">Aco04nite_42860</name>
</gene>
<dbReference type="InterPro" id="IPR011990">
    <property type="entry name" value="TPR-like_helical_dom_sf"/>
</dbReference>
<dbReference type="Pfam" id="PF00196">
    <property type="entry name" value="GerE"/>
    <property type="match status" value="1"/>
</dbReference>
<evidence type="ECO:0000256" key="2">
    <source>
        <dbReference type="SAM" id="MobiDB-lite"/>
    </source>
</evidence>
<dbReference type="InterPro" id="IPR036388">
    <property type="entry name" value="WH-like_DNA-bd_sf"/>
</dbReference>
<feature type="compositionally biased region" description="Basic and acidic residues" evidence="2">
    <location>
        <begin position="531"/>
        <end position="543"/>
    </location>
</feature>
<organism evidence="4 5">
    <name type="scientific">Winogradskya consettensis</name>
    <dbReference type="NCBI Taxonomy" id="113560"/>
    <lineage>
        <taxon>Bacteria</taxon>
        <taxon>Bacillati</taxon>
        <taxon>Actinomycetota</taxon>
        <taxon>Actinomycetes</taxon>
        <taxon>Micromonosporales</taxon>
        <taxon>Micromonosporaceae</taxon>
        <taxon>Winogradskya</taxon>
    </lineage>
</organism>
<protein>
    <recommendedName>
        <fullName evidence="3">HTH luxR-type domain-containing protein</fullName>
    </recommendedName>
</protein>
<dbReference type="PROSITE" id="PS50043">
    <property type="entry name" value="HTH_LUXR_2"/>
    <property type="match status" value="1"/>
</dbReference>
<accession>A0A919VQH8</accession>
<evidence type="ECO:0000256" key="1">
    <source>
        <dbReference type="ARBA" id="ARBA00023125"/>
    </source>
</evidence>
<dbReference type="InterPro" id="IPR000792">
    <property type="entry name" value="Tscrpt_reg_LuxR_C"/>
</dbReference>
<evidence type="ECO:0000313" key="4">
    <source>
        <dbReference type="EMBL" id="GIM74934.1"/>
    </source>
</evidence>
<dbReference type="SMART" id="SM00421">
    <property type="entry name" value="HTH_LUXR"/>
    <property type="match status" value="1"/>
</dbReference>
<evidence type="ECO:0000259" key="3">
    <source>
        <dbReference type="PROSITE" id="PS50043"/>
    </source>
</evidence>
<dbReference type="PRINTS" id="PR00038">
    <property type="entry name" value="HTHLUXR"/>
</dbReference>
<evidence type="ECO:0000313" key="5">
    <source>
        <dbReference type="Proteomes" id="UP000680865"/>
    </source>
</evidence>
<dbReference type="GO" id="GO:0003677">
    <property type="term" value="F:DNA binding"/>
    <property type="evidence" value="ECO:0007669"/>
    <property type="project" value="UniProtKB-KW"/>
</dbReference>
<keyword evidence="1" id="KW-0238">DNA-binding</keyword>
<dbReference type="Proteomes" id="UP000680865">
    <property type="component" value="Unassembled WGS sequence"/>
</dbReference>
<dbReference type="Gene3D" id="1.25.40.10">
    <property type="entry name" value="Tetratricopeptide repeat domain"/>
    <property type="match status" value="1"/>
</dbReference>
<feature type="region of interest" description="Disordered" evidence="2">
    <location>
        <begin position="334"/>
        <end position="380"/>
    </location>
</feature>
<dbReference type="CDD" id="cd06170">
    <property type="entry name" value="LuxR_C_like"/>
    <property type="match status" value="1"/>
</dbReference>
<feature type="compositionally biased region" description="Low complexity" evidence="2">
    <location>
        <begin position="334"/>
        <end position="370"/>
    </location>
</feature>
<dbReference type="InterPro" id="IPR041664">
    <property type="entry name" value="AAA_16"/>
</dbReference>
<feature type="domain" description="HTH luxR-type" evidence="3">
    <location>
        <begin position="841"/>
        <end position="909"/>
    </location>
</feature>
<dbReference type="PANTHER" id="PTHR43214">
    <property type="entry name" value="TWO-COMPONENT RESPONSE REGULATOR"/>
    <property type="match status" value="1"/>
</dbReference>
<dbReference type="Pfam" id="PF13191">
    <property type="entry name" value="AAA_16"/>
    <property type="match status" value="1"/>
</dbReference>
<name>A0A919VQH8_9ACTN</name>
<dbReference type="GO" id="GO:0006355">
    <property type="term" value="P:regulation of DNA-templated transcription"/>
    <property type="evidence" value="ECO:0007669"/>
    <property type="project" value="InterPro"/>
</dbReference>
<feature type="region of interest" description="Disordered" evidence="2">
    <location>
        <begin position="525"/>
        <end position="546"/>
    </location>
</feature>
<dbReference type="AlphaFoldDB" id="A0A919VQH8"/>
<dbReference type="SUPFAM" id="SSF46894">
    <property type="entry name" value="C-terminal effector domain of the bipartite response regulators"/>
    <property type="match status" value="1"/>
</dbReference>
<proteinExistence type="predicted"/>
<reference evidence="4" key="1">
    <citation type="submission" date="2021-03" db="EMBL/GenBank/DDBJ databases">
        <title>Whole genome shotgun sequence of Actinoplanes consettensis NBRC 14913.</title>
        <authorList>
            <person name="Komaki H."/>
            <person name="Tamura T."/>
        </authorList>
    </citation>
    <scope>NUCLEOTIDE SEQUENCE</scope>
    <source>
        <strain evidence="4">NBRC 14913</strain>
    </source>
</reference>
<dbReference type="InterPro" id="IPR016032">
    <property type="entry name" value="Sig_transdc_resp-reg_C-effctor"/>
</dbReference>
<dbReference type="InterPro" id="IPR039420">
    <property type="entry name" value="WalR-like"/>
</dbReference>
<dbReference type="PANTHER" id="PTHR43214:SF42">
    <property type="entry name" value="TRANSCRIPTIONAL REGULATORY PROTEIN DESR"/>
    <property type="match status" value="1"/>
</dbReference>
<comment type="caution">
    <text evidence="4">The sequence shown here is derived from an EMBL/GenBank/DDBJ whole genome shotgun (WGS) entry which is preliminary data.</text>
</comment>
<dbReference type="EMBL" id="BOQP01000021">
    <property type="protein sequence ID" value="GIM74934.1"/>
    <property type="molecule type" value="Genomic_DNA"/>
</dbReference>